<dbReference type="Proteomes" id="UP000595847">
    <property type="component" value="Chromosome"/>
</dbReference>
<dbReference type="EMBL" id="CP073708">
    <property type="protein sequence ID" value="QUO39816.1"/>
    <property type="molecule type" value="Genomic_DNA"/>
</dbReference>
<proteinExistence type="predicted"/>
<gene>
    <name evidence="1" type="ORF">JD108_12305</name>
    <name evidence="2" type="ORF">KDJ56_12250</name>
</gene>
<protein>
    <submittedName>
        <fullName evidence="1">DUF2487 family protein</fullName>
    </submittedName>
</protein>
<evidence type="ECO:0000313" key="4">
    <source>
        <dbReference type="Proteomes" id="UP000677234"/>
    </source>
</evidence>
<evidence type="ECO:0000313" key="1">
    <source>
        <dbReference type="EMBL" id="QQE72738.1"/>
    </source>
</evidence>
<name>A0A7T5EHL9_9BACL</name>
<dbReference type="InterPro" id="IPR019615">
    <property type="entry name" value="DUF2487"/>
</dbReference>
<accession>A0A7T5EHL9</accession>
<dbReference type="AlphaFoldDB" id="A0A7T5EHL9"/>
<evidence type="ECO:0000313" key="3">
    <source>
        <dbReference type="Proteomes" id="UP000595847"/>
    </source>
</evidence>
<dbReference type="Proteomes" id="UP000677234">
    <property type="component" value="Chromosome"/>
</dbReference>
<reference evidence="1 3" key="1">
    <citation type="submission" date="2020-12" db="EMBL/GenBank/DDBJ databases">
        <title>strain FJAT-54423T represents a novel species of the genus Brevibacillus.</title>
        <authorList>
            <person name="Tang R."/>
        </authorList>
    </citation>
    <scope>NUCLEOTIDE SEQUENCE [LARGE SCALE GENOMIC DNA]</scope>
    <source>
        <strain evidence="1 3">FJAT-54423</strain>
    </source>
</reference>
<dbReference type="Pfam" id="PF10673">
    <property type="entry name" value="DUF2487"/>
    <property type="match status" value="1"/>
</dbReference>
<dbReference type="RefSeq" id="WP_198826371.1">
    <property type="nucleotide sequence ID" value="NZ_CP066308.1"/>
</dbReference>
<evidence type="ECO:0000313" key="2">
    <source>
        <dbReference type="EMBL" id="QUO39816.1"/>
    </source>
</evidence>
<reference evidence="2" key="2">
    <citation type="submission" date="2021-04" db="EMBL/GenBank/DDBJ databases">
        <title>Brevibacillus composti FJAT-54423, complete genome.</title>
        <authorList>
            <person name="Tang R."/>
        </authorList>
    </citation>
    <scope>NUCLEOTIDE SEQUENCE</scope>
    <source>
        <strain evidence="2">FJAT-54424</strain>
    </source>
</reference>
<organism evidence="1 3">
    <name type="scientific">Brevibacillus composti</name>
    <dbReference type="NCBI Taxonomy" id="2796470"/>
    <lineage>
        <taxon>Bacteria</taxon>
        <taxon>Bacillati</taxon>
        <taxon>Bacillota</taxon>
        <taxon>Bacilli</taxon>
        <taxon>Bacillales</taxon>
        <taxon>Paenibacillaceae</taxon>
        <taxon>Brevibacillus</taxon>
    </lineage>
</organism>
<keyword evidence="4" id="KW-1185">Reference proteome</keyword>
<dbReference type="KEGG" id="bcop:JD108_12305"/>
<sequence>MQWNLQEMEKWEELQPYVDTALLPLYLYRTEMELPKQVLRMSYLMNLGAAIEQKLKGRVLLFPLCYQLGEAARPQQFPKEFKHCVCLQFPGEQLKVEAENVTVLTVGEEDLESALRFEVTADIFSQEIIRIWQGK</sequence>
<dbReference type="EMBL" id="CP066308">
    <property type="protein sequence ID" value="QQE72738.1"/>
    <property type="molecule type" value="Genomic_DNA"/>
</dbReference>